<accession>A0ABQ9YX11</accession>
<evidence type="ECO:0000313" key="2">
    <source>
        <dbReference type="Proteomes" id="UP001234178"/>
    </source>
</evidence>
<dbReference type="EMBL" id="JAOYFB010000001">
    <property type="protein sequence ID" value="KAK4005190.1"/>
    <property type="molecule type" value="Genomic_DNA"/>
</dbReference>
<gene>
    <name evidence="1" type="ORF">OUZ56_006911</name>
</gene>
<sequence>MLIVLDPWLLGYHMRLYEETEMNVFCYKTVISVEGFIYSYLIDLVWYYHRLWYYRTSMVLGSIYHVMLSDGSYGLELSTFGKEWESCMFDISTMIISVIG</sequence>
<protein>
    <submittedName>
        <fullName evidence="1">Uncharacterized protein</fullName>
    </submittedName>
</protein>
<name>A0ABQ9YX11_9CRUS</name>
<keyword evidence="2" id="KW-1185">Reference proteome</keyword>
<evidence type="ECO:0000313" key="1">
    <source>
        <dbReference type="EMBL" id="KAK4005190.1"/>
    </source>
</evidence>
<dbReference type="Proteomes" id="UP001234178">
    <property type="component" value="Unassembled WGS sequence"/>
</dbReference>
<proteinExistence type="predicted"/>
<organism evidence="1 2">
    <name type="scientific">Daphnia magna</name>
    <dbReference type="NCBI Taxonomy" id="35525"/>
    <lineage>
        <taxon>Eukaryota</taxon>
        <taxon>Metazoa</taxon>
        <taxon>Ecdysozoa</taxon>
        <taxon>Arthropoda</taxon>
        <taxon>Crustacea</taxon>
        <taxon>Branchiopoda</taxon>
        <taxon>Diplostraca</taxon>
        <taxon>Cladocera</taxon>
        <taxon>Anomopoda</taxon>
        <taxon>Daphniidae</taxon>
        <taxon>Daphnia</taxon>
    </lineage>
</organism>
<comment type="caution">
    <text evidence="1">The sequence shown here is derived from an EMBL/GenBank/DDBJ whole genome shotgun (WGS) entry which is preliminary data.</text>
</comment>
<reference evidence="1 2" key="1">
    <citation type="journal article" date="2023" name="Nucleic Acids Res.">
        <title>The hologenome of Daphnia magna reveals possible DNA methylation and microbiome-mediated evolution of the host genome.</title>
        <authorList>
            <person name="Chaturvedi A."/>
            <person name="Li X."/>
            <person name="Dhandapani V."/>
            <person name="Marshall H."/>
            <person name="Kissane S."/>
            <person name="Cuenca-Cambronero M."/>
            <person name="Asole G."/>
            <person name="Calvet F."/>
            <person name="Ruiz-Romero M."/>
            <person name="Marangio P."/>
            <person name="Guigo R."/>
            <person name="Rago D."/>
            <person name="Mirbahai L."/>
            <person name="Eastwood N."/>
            <person name="Colbourne J.K."/>
            <person name="Zhou J."/>
            <person name="Mallon E."/>
            <person name="Orsini L."/>
        </authorList>
    </citation>
    <scope>NUCLEOTIDE SEQUENCE [LARGE SCALE GENOMIC DNA]</scope>
    <source>
        <strain evidence="1">LRV0_1</strain>
    </source>
</reference>